<keyword evidence="2" id="KW-1185">Reference proteome</keyword>
<evidence type="ECO:0008006" key="3">
    <source>
        <dbReference type="Google" id="ProtNLM"/>
    </source>
</evidence>
<organism evidence="1 2">
    <name type="scientific">Paenibacillus terrae</name>
    <dbReference type="NCBI Taxonomy" id="159743"/>
    <lineage>
        <taxon>Bacteria</taxon>
        <taxon>Bacillati</taxon>
        <taxon>Bacillota</taxon>
        <taxon>Bacilli</taxon>
        <taxon>Bacillales</taxon>
        <taxon>Paenibacillaceae</taxon>
        <taxon>Paenibacillus</taxon>
    </lineage>
</organism>
<accession>A0A0D7X6U9</accession>
<name>A0A0D7X6U9_9BACL</name>
<sequence>MKEIKWKSTQKIQKKITESKEQKYYKVDLGIQKVEPKKIVALSRPIDDRKLERLRKSVKDDGWTDINPQTILLWKLPNGDLIVDGEGNHRAYYSRTEEVKEIKAEVSLIIDLSKLTKNQQEGVINSNCAYLIARNNYINSEGESEDKEKMDLMVEAEKERNRFLKSLSLI</sequence>
<evidence type="ECO:0000313" key="2">
    <source>
        <dbReference type="Proteomes" id="UP000032534"/>
    </source>
</evidence>
<proteinExistence type="predicted"/>
<dbReference type="AlphaFoldDB" id="A0A0D7X6U9"/>
<dbReference type="EMBL" id="JTHP01000003">
    <property type="protein sequence ID" value="KJD47131.1"/>
    <property type="molecule type" value="Genomic_DNA"/>
</dbReference>
<dbReference type="Proteomes" id="UP000032534">
    <property type="component" value="Unassembled WGS sequence"/>
</dbReference>
<comment type="caution">
    <text evidence="1">The sequence shown here is derived from an EMBL/GenBank/DDBJ whole genome shotgun (WGS) entry which is preliminary data.</text>
</comment>
<evidence type="ECO:0000313" key="1">
    <source>
        <dbReference type="EMBL" id="KJD47131.1"/>
    </source>
</evidence>
<dbReference type="OrthoDB" id="2888905at2"/>
<reference evidence="1 2" key="1">
    <citation type="submission" date="2014-11" db="EMBL/GenBank/DDBJ databases">
        <title>Draft Genome Sequences of Paenibacillus polymyxa NRRL B-30509 and Paenibacillus terrae NRRL B-30644, Strains from a Poultry Environment that Produce Tridecaptin A and Paenicidins.</title>
        <authorList>
            <person name="van Belkum M.J."/>
            <person name="Lohans C.T."/>
            <person name="Vederas J.C."/>
        </authorList>
    </citation>
    <scope>NUCLEOTIDE SEQUENCE [LARGE SCALE GENOMIC DNA]</scope>
    <source>
        <strain evidence="1 2">NRRL B-30644</strain>
    </source>
</reference>
<protein>
    <recommendedName>
        <fullName evidence="3">ParB/Sulfiredoxin domain-containing protein</fullName>
    </recommendedName>
</protein>
<dbReference type="PATRIC" id="fig|159743.3.peg.640"/>
<gene>
    <name evidence="1" type="ORF">QD47_02975</name>
</gene>
<dbReference type="RefSeq" id="WP_044644718.1">
    <property type="nucleotide sequence ID" value="NZ_JTHP01000003.1"/>
</dbReference>